<dbReference type="EMBL" id="CAJVQB010162052">
    <property type="protein sequence ID" value="CAG8856633.1"/>
    <property type="molecule type" value="Genomic_DNA"/>
</dbReference>
<feature type="non-terminal residue" evidence="1">
    <location>
        <position position="43"/>
    </location>
</feature>
<sequence length="43" mass="5146">NSTRENQRSYIWICWKNGKEAADIHKELVIAEGDRHYLNLLFI</sequence>
<organism evidence="1 2">
    <name type="scientific">Gigaspora margarita</name>
    <dbReference type="NCBI Taxonomy" id="4874"/>
    <lineage>
        <taxon>Eukaryota</taxon>
        <taxon>Fungi</taxon>
        <taxon>Fungi incertae sedis</taxon>
        <taxon>Mucoromycota</taxon>
        <taxon>Glomeromycotina</taxon>
        <taxon>Glomeromycetes</taxon>
        <taxon>Diversisporales</taxon>
        <taxon>Gigasporaceae</taxon>
        <taxon>Gigaspora</taxon>
    </lineage>
</organism>
<feature type="non-terminal residue" evidence="1">
    <location>
        <position position="1"/>
    </location>
</feature>
<name>A0ABN7XQP7_GIGMA</name>
<keyword evidence="2" id="KW-1185">Reference proteome</keyword>
<comment type="caution">
    <text evidence="1">The sequence shown here is derived from an EMBL/GenBank/DDBJ whole genome shotgun (WGS) entry which is preliminary data.</text>
</comment>
<protein>
    <submittedName>
        <fullName evidence="1">11832_t:CDS:1</fullName>
    </submittedName>
</protein>
<evidence type="ECO:0000313" key="1">
    <source>
        <dbReference type="EMBL" id="CAG8856633.1"/>
    </source>
</evidence>
<evidence type="ECO:0000313" key="2">
    <source>
        <dbReference type="Proteomes" id="UP000789901"/>
    </source>
</evidence>
<reference evidence="1 2" key="1">
    <citation type="submission" date="2021-06" db="EMBL/GenBank/DDBJ databases">
        <authorList>
            <person name="Kallberg Y."/>
            <person name="Tangrot J."/>
            <person name="Rosling A."/>
        </authorList>
    </citation>
    <scope>NUCLEOTIDE SEQUENCE [LARGE SCALE GENOMIC DNA]</scope>
    <source>
        <strain evidence="1 2">120-4 pot B 10/14</strain>
    </source>
</reference>
<proteinExistence type="predicted"/>
<dbReference type="Proteomes" id="UP000789901">
    <property type="component" value="Unassembled WGS sequence"/>
</dbReference>
<accession>A0ABN7XQP7</accession>
<gene>
    <name evidence="1" type="ORF">GMARGA_LOCUS45454</name>
</gene>